<sequence length="86" mass="10117">MVTAEQMKKRKEAAVPDLKKDNLVDIRSVHIDQSLPEKKRMLDYLAQIKNPYCFRCGETEVKLSFSSTVSLHRLLVNFLIRHKRME</sequence>
<proteinExistence type="predicted"/>
<keyword evidence="3" id="KW-1185">Reference proteome</keyword>
<dbReference type="Proteomes" id="UP001489509">
    <property type="component" value="Unassembled WGS sequence"/>
</dbReference>
<gene>
    <name evidence="2" type="ORF">WMO26_02470</name>
</gene>
<evidence type="ECO:0000313" key="2">
    <source>
        <dbReference type="EMBL" id="MEQ2439687.1"/>
    </source>
</evidence>
<comment type="caution">
    <text evidence="2">The sequence shown here is derived from an EMBL/GenBank/DDBJ whole genome shotgun (WGS) entry which is preliminary data.</text>
</comment>
<dbReference type="Pfam" id="PF21757">
    <property type="entry name" value="DUF6870"/>
    <property type="match status" value="1"/>
</dbReference>
<dbReference type="EMBL" id="JBBMFD010000002">
    <property type="protein sequence ID" value="MEQ2439687.1"/>
    <property type="molecule type" value="Genomic_DNA"/>
</dbReference>
<accession>A0ABV1DXB0</accession>
<reference evidence="2 3" key="1">
    <citation type="submission" date="2024-03" db="EMBL/GenBank/DDBJ databases">
        <title>Human intestinal bacterial collection.</title>
        <authorList>
            <person name="Pauvert C."/>
            <person name="Hitch T.C.A."/>
            <person name="Clavel T."/>
        </authorList>
    </citation>
    <scope>NUCLEOTIDE SEQUENCE [LARGE SCALE GENOMIC DNA]</scope>
    <source>
        <strain evidence="2 3">CLA-JM-H44</strain>
    </source>
</reference>
<evidence type="ECO:0000259" key="1">
    <source>
        <dbReference type="Pfam" id="PF21757"/>
    </source>
</evidence>
<dbReference type="InterPro" id="IPR049222">
    <property type="entry name" value="DUF6870"/>
</dbReference>
<evidence type="ECO:0000313" key="3">
    <source>
        <dbReference type="Proteomes" id="UP001489509"/>
    </source>
</evidence>
<name>A0ABV1DXB0_9FIRM</name>
<protein>
    <submittedName>
        <fullName evidence="2">DUF6870 family protein</fullName>
    </submittedName>
</protein>
<feature type="domain" description="DUF6870" evidence="1">
    <location>
        <begin position="12"/>
        <end position="78"/>
    </location>
</feature>
<dbReference type="RefSeq" id="WP_349217951.1">
    <property type="nucleotide sequence ID" value="NZ_JBBMFD010000002.1"/>
</dbReference>
<organism evidence="2 3">
    <name type="scientific">Solibaculum intestinale</name>
    <dbReference type="NCBI Taxonomy" id="3133165"/>
    <lineage>
        <taxon>Bacteria</taxon>
        <taxon>Bacillati</taxon>
        <taxon>Bacillota</taxon>
        <taxon>Clostridia</taxon>
        <taxon>Eubacteriales</taxon>
        <taxon>Oscillospiraceae</taxon>
        <taxon>Solibaculum</taxon>
    </lineage>
</organism>